<proteinExistence type="predicted"/>
<evidence type="ECO:0000313" key="2">
    <source>
        <dbReference type="Proteomes" id="UP001164705"/>
    </source>
</evidence>
<dbReference type="RefSeq" id="WP_267677350.1">
    <property type="nucleotide sequence ID" value="NZ_CP113088.1"/>
</dbReference>
<organism evidence="1 2">
    <name type="scientific">Lacinutrix neustonica</name>
    <dbReference type="NCBI Taxonomy" id="2980107"/>
    <lineage>
        <taxon>Bacteria</taxon>
        <taxon>Pseudomonadati</taxon>
        <taxon>Bacteroidota</taxon>
        <taxon>Flavobacteriia</taxon>
        <taxon>Flavobacteriales</taxon>
        <taxon>Flavobacteriaceae</taxon>
        <taxon>Lacinutrix</taxon>
    </lineage>
</organism>
<evidence type="ECO:0000313" key="1">
    <source>
        <dbReference type="EMBL" id="WAC02752.1"/>
    </source>
</evidence>
<accession>A0A9E8MW73</accession>
<dbReference type="EMBL" id="CP113088">
    <property type="protein sequence ID" value="WAC02752.1"/>
    <property type="molecule type" value="Genomic_DNA"/>
</dbReference>
<keyword evidence="2" id="KW-1185">Reference proteome</keyword>
<name>A0A9E8MW73_9FLAO</name>
<reference evidence="1" key="1">
    <citation type="submission" date="2022-11" db="EMBL/GenBank/DDBJ databases">
        <title>Lacinutrix neustonica HL-RS19T sp. nov., isolated from the surface microlayer sample of brackish Lake Shihwa.</title>
        <authorList>
            <person name="Choi J.Y."/>
            <person name="Hwang C.Y."/>
        </authorList>
    </citation>
    <scope>NUCLEOTIDE SEQUENCE</scope>
    <source>
        <strain evidence="1">HL-RS19</strain>
    </source>
</reference>
<sequence length="133" mass="15702">MTIQEFLDKQTRECRILFQTLNKLILDYDKLVTVEVGSIMSVKEAFVYKQDDVFKYGLTATKNYFSYHSMVMYAFPEVLDTFKRQSKGIVFQKGCFNFNTLESINISSFRLFLEASSQRDFSPVIKHYKQKKK</sequence>
<protein>
    <submittedName>
        <fullName evidence="1">Uncharacterized protein</fullName>
    </submittedName>
</protein>
<dbReference type="Proteomes" id="UP001164705">
    <property type="component" value="Chromosome"/>
</dbReference>
<gene>
    <name evidence="1" type="ORF">N7U66_03515</name>
</gene>
<dbReference type="KEGG" id="lnu:N7U66_03515"/>
<dbReference type="AlphaFoldDB" id="A0A9E8MW73"/>